<protein>
    <submittedName>
        <fullName evidence="2">Serine/threonine-protein phosphatase 7 long form-like</fullName>
    </submittedName>
</protein>
<comment type="caution">
    <text evidence="2">The sequence shown here is derived from an EMBL/GenBank/DDBJ whole genome shotgun (WGS) entry which is preliminary data.</text>
</comment>
<dbReference type="InterPro" id="IPR019557">
    <property type="entry name" value="AminoTfrase-like_pln_mobile"/>
</dbReference>
<dbReference type="PANTHER" id="PTHR46033">
    <property type="entry name" value="PROTEIN MAIN-LIKE 2"/>
    <property type="match status" value="1"/>
</dbReference>
<dbReference type="InterPro" id="IPR044824">
    <property type="entry name" value="MAIN-like"/>
</dbReference>
<dbReference type="GO" id="GO:0010073">
    <property type="term" value="P:meristem maintenance"/>
    <property type="evidence" value="ECO:0007669"/>
    <property type="project" value="InterPro"/>
</dbReference>
<reference evidence="2 3" key="1">
    <citation type="journal article" date="2018" name="PLoS Genet.">
        <title>Population sequencing reveals clonal diversity and ancestral inbreeding in the grapevine cultivar Chardonnay.</title>
        <authorList>
            <person name="Roach M.J."/>
            <person name="Johnson D.L."/>
            <person name="Bohlmann J."/>
            <person name="van Vuuren H.J."/>
            <person name="Jones S.J."/>
            <person name="Pretorius I.S."/>
            <person name="Schmidt S.A."/>
            <person name="Borneman A.R."/>
        </authorList>
    </citation>
    <scope>NUCLEOTIDE SEQUENCE [LARGE SCALE GENOMIC DNA]</scope>
    <source>
        <strain evidence="3">cv. Chardonnay</strain>
        <tissue evidence="2">Leaf</tissue>
    </source>
</reference>
<feature type="domain" description="Aminotransferase-like plant mobile" evidence="1">
    <location>
        <begin position="110"/>
        <end position="198"/>
    </location>
</feature>
<dbReference type="PANTHER" id="PTHR46033:SF8">
    <property type="entry name" value="PROTEIN MAINTENANCE OF MERISTEMS-LIKE"/>
    <property type="match status" value="1"/>
</dbReference>
<dbReference type="Proteomes" id="UP000288805">
    <property type="component" value="Unassembled WGS sequence"/>
</dbReference>
<name>A0A438BQX3_VITVI</name>
<sequence length="232" mass="27269">MEHKEGISDPDPLDRSILVLQLNRVLTCQQHLWTFMREWEMDPRIRRYVMQSGFYGVYRVGHISLDWPLIMRCGHDSKIMYSWPPITGICDIDWSLLCSELLGVDDVILQCYTRAFILALLGGALFVDKTSTHVQLGYLPLLRDFIEIFHYSWGSVVSAYLYRELCRASLDNATEIFEHIILLQFWSWERRHVGRPDFARPLVSIVVPHVHDDVVMIYMIIYCQIRHSQSIH</sequence>
<proteinExistence type="predicted"/>
<evidence type="ECO:0000313" key="3">
    <source>
        <dbReference type="Proteomes" id="UP000288805"/>
    </source>
</evidence>
<organism evidence="2 3">
    <name type="scientific">Vitis vinifera</name>
    <name type="common">Grape</name>
    <dbReference type="NCBI Taxonomy" id="29760"/>
    <lineage>
        <taxon>Eukaryota</taxon>
        <taxon>Viridiplantae</taxon>
        <taxon>Streptophyta</taxon>
        <taxon>Embryophyta</taxon>
        <taxon>Tracheophyta</taxon>
        <taxon>Spermatophyta</taxon>
        <taxon>Magnoliopsida</taxon>
        <taxon>eudicotyledons</taxon>
        <taxon>Gunneridae</taxon>
        <taxon>Pentapetalae</taxon>
        <taxon>rosids</taxon>
        <taxon>Vitales</taxon>
        <taxon>Vitaceae</taxon>
        <taxon>Viteae</taxon>
        <taxon>Vitis</taxon>
    </lineage>
</organism>
<accession>A0A438BQX3</accession>
<dbReference type="EMBL" id="QGNW01002655">
    <property type="protein sequence ID" value="RVW13365.1"/>
    <property type="molecule type" value="Genomic_DNA"/>
</dbReference>
<evidence type="ECO:0000313" key="2">
    <source>
        <dbReference type="EMBL" id="RVW13365.1"/>
    </source>
</evidence>
<dbReference type="AlphaFoldDB" id="A0A438BQX3"/>
<gene>
    <name evidence="2" type="primary">MAIL3_182</name>
    <name evidence="2" type="ORF">CK203_095745</name>
</gene>
<evidence type="ECO:0000259" key="1">
    <source>
        <dbReference type="Pfam" id="PF10536"/>
    </source>
</evidence>
<dbReference type="Pfam" id="PF10536">
    <property type="entry name" value="PMD"/>
    <property type="match status" value="1"/>
</dbReference>